<feature type="domain" description="Cell envelope-related transcriptional attenuator" evidence="2">
    <location>
        <begin position="15"/>
        <end position="190"/>
    </location>
</feature>
<proteinExistence type="inferred from homology"/>
<dbReference type="PANTHER" id="PTHR33392">
    <property type="entry name" value="POLYISOPRENYL-TEICHOIC ACID--PEPTIDOGLYCAN TEICHOIC ACID TRANSFERASE TAGU"/>
    <property type="match status" value="1"/>
</dbReference>
<dbReference type="InterPro" id="IPR050922">
    <property type="entry name" value="LytR/CpsA/Psr_CW_biosynth"/>
</dbReference>
<dbReference type="Proteomes" id="UP000030023">
    <property type="component" value="Unassembled WGS sequence"/>
</dbReference>
<comment type="caution">
    <text evidence="3">The sequence shown here is derived from an EMBL/GenBank/DDBJ whole genome shotgun (WGS) entry which is preliminary data.</text>
</comment>
<evidence type="ECO:0000313" key="3">
    <source>
        <dbReference type="EMBL" id="KGO32170.1"/>
    </source>
</evidence>
<dbReference type="EMBL" id="AXCV01000075">
    <property type="protein sequence ID" value="KGO32170.1"/>
    <property type="molecule type" value="Genomic_DNA"/>
</dbReference>
<organism evidence="3 4">
    <name type="scientific">Oenococcus alcoholitolerans</name>
    <dbReference type="NCBI Taxonomy" id="931074"/>
    <lineage>
        <taxon>Bacteria</taxon>
        <taxon>Bacillati</taxon>
        <taxon>Bacillota</taxon>
        <taxon>Bacilli</taxon>
        <taxon>Lactobacillales</taxon>
        <taxon>Lactobacillaceae</taxon>
        <taxon>Oenococcus</taxon>
    </lineage>
</organism>
<name>A0ABR4XRQ9_9LACO</name>
<evidence type="ECO:0000256" key="1">
    <source>
        <dbReference type="ARBA" id="ARBA00006068"/>
    </source>
</evidence>
<comment type="similarity">
    <text evidence="1">Belongs to the LytR/CpsA/Psr (LCP) family.</text>
</comment>
<dbReference type="Pfam" id="PF03816">
    <property type="entry name" value="LytR_cpsA_psr"/>
    <property type="match status" value="1"/>
</dbReference>
<keyword evidence="4" id="KW-1185">Reference proteome</keyword>
<dbReference type="InterPro" id="IPR004474">
    <property type="entry name" value="LytR_CpsA_psr"/>
</dbReference>
<accession>A0ABR4XRQ9</accession>
<dbReference type="PANTHER" id="PTHR33392:SF6">
    <property type="entry name" value="POLYISOPRENYL-TEICHOIC ACID--PEPTIDOGLYCAN TEICHOIC ACID TRANSFERASE TAGU"/>
    <property type="match status" value="1"/>
</dbReference>
<sequence length="219" mass="24558">MGTDTGELGRNWVGRTDSMILVTVSPKQHKTVLFSIPRDSMVSIPGYEDTFPQKINAAYEYPANGKGHPETTIKTVEKWLNVPIDFYAIVNMNALEQIVNAVGGISVKSPLTFKFSSDTAHDYGNNLYSFTKDSTHYEYFQNGVNLTRSSNVMNGDAALAFARMRYQDPTGDYGRTLRQRLILEAVDQKSSRLVQQVVNRKFINSISRQAQTDLSLTIC</sequence>
<evidence type="ECO:0000313" key="4">
    <source>
        <dbReference type="Proteomes" id="UP000030023"/>
    </source>
</evidence>
<evidence type="ECO:0000259" key="2">
    <source>
        <dbReference type="Pfam" id="PF03816"/>
    </source>
</evidence>
<dbReference type="Gene3D" id="3.40.630.190">
    <property type="entry name" value="LCP protein"/>
    <property type="match status" value="1"/>
</dbReference>
<gene>
    <name evidence="3" type="ORF">Q757_02610</name>
</gene>
<protein>
    <recommendedName>
        <fullName evidence="2">Cell envelope-related transcriptional attenuator domain-containing protein</fullName>
    </recommendedName>
</protein>
<reference evidence="3 4" key="1">
    <citation type="journal article" date="2014" name="Antonie Van Leeuwenhoek">
        <title>Oenococcus alcoholitolerans sp. nov., a lactic acid bacteria isolated from cachaca and ethanol fermentation processes.</title>
        <authorList>
            <person name="Badotti F."/>
            <person name="Moreira A.P."/>
            <person name="Tonon L.A."/>
            <person name="de Lucena B.T."/>
            <person name="Gomes Fde C."/>
            <person name="Kruger R."/>
            <person name="Thompson C.C."/>
            <person name="de Morais M.A.Jr."/>
            <person name="Rosa C.A."/>
            <person name="Thompson F.L."/>
        </authorList>
    </citation>
    <scope>NUCLEOTIDE SEQUENCE [LARGE SCALE GENOMIC DNA]</scope>
    <source>
        <strain evidence="3 4">UFRJ-M7.2.18</strain>
    </source>
</reference>
<dbReference type="NCBIfam" id="TIGR00350">
    <property type="entry name" value="lytR_cpsA_psr"/>
    <property type="match status" value="1"/>
</dbReference>